<comment type="caution">
    <text evidence="6">The sequence shown here is derived from an EMBL/GenBank/DDBJ whole genome shotgun (WGS) entry which is preliminary data.</text>
</comment>
<evidence type="ECO:0000259" key="5">
    <source>
        <dbReference type="Pfam" id="PF03109"/>
    </source>
</evidence>
<dbReference type="PANTHER" id="PTHR43851:SF3">
    <property type="entry name" value="COENZYME Q8"/>
    <property type="match status" value="1"/>
</dbReference>
<organism evidence="6 7">
    <name type="scientific">Batrachochytrium salamandrivorans</name>
    <dbReference type="NCBI Taxonomy" id="1357716"/>
    <lineage>
        <taxon>Eukaryota</taxon>
        <taxon>Fungi</taxon>
        <taxon>Fungi incertae sedis</taxon>
        <taxon>Chytridiomycota</taxon>
        <taxon>Chytridiomycota incertae sedis</taxon>
        <taxon>Chytridiomycetes</taxon>
        <taxon>Rhizophydiales</taxon>
        <taxon>Rhizophydiales incertae sedis</taxon>
        <taxon>Batrachochytrium</taxon>
    </lineage>
</organism>
<evidence type="ECO:0000313" key="6">
    <source>
        <dbReference type="EMBL" id="KAH6594268.1"/>
    </source>
</evidence>
<evidence type="ECO:0000256" key="4">
    <source>
        <dbReference type="ARBA" id="ARBA00022840"/>
    </source>
</evidence>
<dbReference type="CDD" id="cd13970">
    <property type="entry name" value="ABC1_ADCK3"/>
    <property type="match status" value="1"/>
</dbReference>
<evidence type="ECO:0000256" key="3">
    <source>
        <dbReference type="ARBA" id="ARBA00022741"/>
    </source>
</evidence>
<feature type="domain" description="ABC1 atypical kinase-like" evidence="5">
    <location>
        <begin position="188"/>
        <end position="430"/>
    </location>
</feature>
<dbReference type="InterPro" id="IPR051409">
    <property type="entry name" value="Atypical_kinase_ADCK"/>
</dbReference>
<dbReference type="InterPro" id="IPR004147">
    <property type="entry name" value="ABC1_dom"/>
</dbReference>
<name>A0ABQ8F8Z6_9FUNG</name>
<accession>A0ABQ8F8Z6</accession>
<keyword evidence="7" id="KW-1185">Reference proteome</keyword>
<evidence type="ECO:0000256" key="1">
    <source>
        <dbReference type="ARBA" id="ARBA00009670"/>
    </source>
</evidence>
<dbReference type="PANTHER" id="PTHR43851">
    <property type="match status" value="1"/>
</dbReference>
<proteinExistence type="inferred from homology"/>
<comment type="similarity">
    <text evidence="1">Belongs to the protein kinase superfamily. ADCK protein kinase family.</text>
</comment>
<evidence type="ECO:0000256" key="2">
    <source>
        <dbReference type="ARBA" id="ARBA00022679"/>
    </source>
</evidence>
<dbReference type="Proteomes" id="UP001648503">
    <property type="component" value="Unassembled WGS sequence"/>
</dbReference>
<reference evidence="6 7" key="1">
    <citation type="submission" date="2021-02" db="EMBL/GenBank/DDBJ databases">
        <title>Variation within the Batrachochytrium salamandrivorans European outbreak.</title>
        <authorList>
            <person name="Kelly M."/>
            <person name="Pasmans F."/>
            <person name="Shea T.P."/>
            <person name="Munoz J.F."/>
            <person name="Carranza S."/>
            <person name="Cuomo C.A."/>
            <person name="Martel A."/>
        </authorList>
    </citation>
    <scope>NUCLEOTIDE SEQUENCE [LARGE SCALE GENOMIC DNA]</scope>
    <source>
        <strain evidence="6 7">AMFP18/2</strain>
    </source>
</reference>
<keyword evidence="4" id="KW-0067">ATP-binding</keyword>
<dbReference type="InterPro" id="IPR011009">
    <property type="entry name" value="Kinase-like_dom_sf"/>
</dbReference>
<dbReference type="InterPro" id="IPR034646">
    <property type="entry name" value="ADCK3_dom"/>
</dbReference>
<keyword evidence="2" id="KW-0808">Transferase</keyword>
<protein>
    <recommendedName>
        <fullName evidence="5">ABC1 atypical kinase-like domain-containing protein</fullName>
    </recommendedName>
</protein>
<sequence length="537" mass="59989">MKSAASSVVSSAAVATGDLLGIALAVRRIPFLQPHLHSHLPKTAQTHLCAPILPKPVPSATVTFTTVSATTITPLNNSLTPEPLPSLFQPPRAKLEPASIPRTRVGRMYEFGTLAASVGMGIMSEAVKRATGFSPEPSKSVFSLSSNNIELIVKKLSKMRGAALKMGQMLSIQDNRVVPPEIEAVFRRVQDSANYMPKWQLEDVLRSNLGVDWRQRFSSFEDVPIAAASIGQVHKAVLPTGETVAVKVQYPGVADSISSDLSNLKSLMLFGNMLPRGLYLDNMIRVATLELGLECDYTREASAAIRFQELIASSGLSVFHVPRVYPEYSTHRVLTTEYFEGVSIERAVLLDQKTRNEIGENLFRLCLMELFSFRFMQTDPNWSNFLYNPTTKKIALIDFGASREFPKKFTDDYLRLLRASSLEDYDGCIEWSRKLGFLTGYESAAMNSSHIKSLQLLSRPFMANAERIYDFRVFSDISGQVRSEIPVMLRERLTPPPDESYSLHRKLSGCFLLCTKLGSQIPCRDIFKDILDNYKFY</sequence>
<evidence type="ECO:0000313" key="7">
    <source>
        <dbReference type="Proteomes" id="UP001648503"/>
    </source>
</evidence>
<gene>
    <name evidence="6" type="ORF">BASA50_006739</name>
</gene>
<dbReference type="Pfam" id="PF03109">
    <property type="entry name" value="ABC1"/>
    <property type="match status" value="1"/>
</dbReference>
<dbReference type="SUPFAM" id="SSF56112">
    <property type="entry name" value="Protein kinase-like (PK-like)"/>
    <property type="match status" value="1"/>
</dbReference>
<dbReference type="EMBL" id="JAFCIX010000336">
    <property type="protein sequence ID" value="KAH6594268.1"/>
    <property type="molecule type" value="Genomic_DNA"/>
</dbReference>
<keyword evidence="3" id="KW-0547">Nucleotide-binding</keyword>